<evidence type="ECO:0000256" key="7">
    <source>
        <dbReference type="ARBA" id="ARBA00023121"/>
    </source>
</evidence>
<dbReference type="AlphaFoldDB" id="A0AAD9JXP1"/>
<dbReference type="InterPro" id="IPR031468">
    <property type="entry name" value="SMP_LBD"/>
</dbReference>
<comment type="caution">
    <text evidence="12">The sequence shown here is derived from an EMBL/GenBank/DDBJ whole genome shotgun (WGS) entry which is preliminary data.</text>
</comment>
<sequence length="1058" mass="118454">MAAAEKGDEEHPQRPAASKPGLLKGRQHSTGSMTIKFNTAMGECDSDAQNRWDDPTLEFGLDARELLVSQSILHDVDVCSKSAPVSEVTTPDPEVHYLEAGINELSPVTTLPVTSQMNQGVTRLPVPPSSSHFAPDSQEIKVVASERSFISGIKERIQGMQDPLQAFTGKIEDFIVEKGIMDPRKSRKAVGESADVKSMINSRSNSKLSDLSKRRIANHASGEQSSTDNFKANNELFFGAVELQDLAMPKGETNQENDDSSKLTGKMDNFSKHRPASFDLSGDYYEVEDSDYADAPVFDEYSQIGVFPKSCSMDTINRQLASTMSKESPKKIKATLQKLIQPIAGRSHAPPVKPPTTNQDITVSLSGLLNNNPIDGEEGSVSADSDQFCDPQAELVSLSPKSLTPSSESAVGLPPEANIPVCGVLKQPADPHPRKMAYYPSKQKLFAVFVVVLAYMVMPLPAYVAGMISGAVIATAAIFAYLWWKSPPKAMEPFILPELSSLPPMEVPEMKESRNEDNEFKGWMNELYHYDKDDYHIGKTHSVLIHLEGTKLRLQTPKYNIPKRAFWDEPNYHSAVFIRQRHYDLRGTNVLLIPENLVKKRLWSKKYPICLCLSREQRSVSPLGCDVAEGKAEPVKLYLFARTTREKEEWFRRFEAAAAGKPLPTQLTSVLASNGHTHRRMSSSSSLDAFVMNQKRKSSNDSNISDPGLEMASPLSYCDTSHEKRLTNYLRYMARVIPSESQQRLYEQAKDAAGKKGLTYHLPTAIRCEPQVAWVNALVTRCFWDFLREDYWVAKIREKIQKKIGKIHIPWFIDDLTVTGCELGSELPVIRRASKPYIDDRGLWVDLDIAYTGSFRLQLETKCNLMKLKQKPPELVKVPASDNARSPITDSEEEDSAESSTDEEACEENVEDEKINGSAQPPSGGASGKILRFVDKITQSKYFHKATEYKYIKKAMEGVSNTRLLLVVEVKNIAGPLAINIPPPPTDRLWYGFRRNPRLWLSAKPWVGEREVSLTHVTDWIEKKLAVEFQRVFVMPNMDDIPIPIMCDHLTSDKMSED</sequence>
<gene>
    <name evidence="12" type="ORF">LSH36_129g01133</name>
</gene>
<feature type="transmembrane region" description="Helical" evidence="10">
    <location>
        <begin position="468"/>
        <end position="484"/>
    </location>
</feature>
<feature type="compositionally biased region" description="Basic and acidic residues" evidence="9">
    <location>
        <begin position="1"/>
        <end position="13"/>
    </location>
</feature>
<feature type="transmembrane region" description="Helical" evidence="10">
    <location>
        <begin position="445"/>
        <end position="462"/>
    </location>
</feature>
<keyword evidence="6" id="KW-0445">Lipid transport</keyword>
<protein>
    <recommendedName>
        <fullName evidence="11">SMP-LTD domain-containing protein</fullName>
    </recommendedName>
</protein>
<evidence type="ECO:0000256" key="3">
    <source>
        <dbReference type="ARBA" id="ARBA00022692"/>
    </source>
</evidence>
<dbReference type="PROSITE" id="PS51847">
    <property type="entry name" value="SMP"/>
    <property type="match status" value="1"/>
</dbReference>
<keyword evidence="7" id="KW-0446">Lipid-binding</keyword>
<name>A0AAD9JXP1_9ANNE</name>
<evidence type="ECO:0000256" key="4">
    <source>
        <dbReference type="ARBA" id="ARBA00022824"/>
    </source>
</evidence>
<evidence type="ECO:0000256" key="10">
    <source>
        <dbReference type="SAM" id="Phobius"/>
    </source>
</evidence>
<dbReference type="Proteomes" id="UP001208570">
    <property type="component" value="Unassembled WGS sequence"/>
</dbReference>
<organism evidence="12 13">
    <name type="scientific">Paralvinella palmiformis</name>
    <dbReference type="NCBI Taxonomy" id="53620"/>
    <lineage>
        <taxon>Eukaryota</taxon>
        <taxon>Metazoa</taxon>
        <taxon>Spiralia</taxon>
        <taxon>Lophotrochozoa</taxon>
        <taxon>Annelida</taxon>
        <taxon>Polychaeta</taxon>
        <taxon>Sedentaria</taxon>
        <taxon>Canalipalpata</taxon>
        <taxon>Terebellida</taxon>
        <taxon>Terebelliformia</taxon>
        <taxon>Alvinellidae</taxon>
        <taxon>Paralvinella</taxon>
    </lineage>
</organism>
<proteinExistence type="predicted"/>
<dbReference type="PANTHER" id="PTHR13466">
    <property type="entry name" value="TEX2 PROTEIN-RELATED"/>
    <property type="match status" value="1"/>
</dbReference>
<dbReference type="CDD" id="cd21675">
    <property type="entry name" value="SMP_TEX2"/>
    <property type="match status" value="1"/>
</dbReference>
<evidence type="ECO:0000256" key="1">
    <source>
        <dbReference type="ARBA" id="ARBA00004586"/>
    </source>
</evidence>
<reference evidence="12" key="1">
    <citation type="journal article" date="2023" name="Mol. Biol. Evol.">
        <title>Third-Generation Sequencing Reveals the Adaptive Role of the Epigenome in Three Deep-Sea Polychaetes.</title>
        <authorList>
            <person name="Perez M."/>
            <person name="Aroh O."/>
            <person name="Sun Y."/>
            <person name="Lan Y."/>
            <person name="Juniper S.K."/>
            <person name="Young C.R."/>
            <person name="Angers B."/>
            <person name="Qian P.Y."/>
        </authorList>
    </citation>
    <scope>NUCLEOTIDE SEQUENCE</scope>
    <source>
        <strain evidence="12">P08H-3</strain>
    </source>
</reference>
<evidence type="ECO:0000256" key="5">
    <source>
        <dbReference type="ARBA" id="ARBA00022989"/>
    </source>
</evidence>
<dbReference type="GO" id="GO:0005789">
    <property type="term" value="C:endoplasmic reticulum membrane"/>
    <property type="evidence" value="ECO:0007669"/>
    <property type="project" value="UniProtKB-SubCell"/>
</dbReference>
<dbReference type="GO" id="GO:0006869">
    <property type="term" value="P:lipid transport"/>
    <property type="evidence" value="ECO:0007669"/>
    <property type="project" value="UniProtKB-KW"/>
</dbReference>
<feature type="region of interest" description="Disordered" evidence="9">
    <location>
        <begin position="879"/>
        <end position="927"/>
    </location>
</feature>
<keyword evidence="3 10" id="KW-0812">Transmembrane</keyword>
<evidence type="ECO:0000313" key="12">
    <source>
        <dbReference type="EMBL" id="KAK2160610.1"/>
    </source>
</evidence>
<evidence type="ECO:0000313" key="13">
    <source>
        <dbReference type="Proteomes" id="UP001208570"/>
    </source>
</evidence>
<evidence type="ECO:0000259" key="11">
    <source>
        <dbReference type="PROSITE" id="PS51847"/>
    </source>
</evidence>
<evidence type="ECO:0000256" key="6">
    <source>
        <dbReference type="ARBA" id="ARBA00023055"/>
    </source>
</evidence>
<dbReference type="PANTHER" id="PTHR13466:SF0">
    <property type="entry name" value="SMP-LTD DOMAIN-CONTAINING PROTEIN"/>
    <property type="match status" value="1"/>
</dbReference>
<dbReference type="EMBL" id="JAODUP010000129">
    <property type="protein sequence ID" value="KAK2160610.1"/>
    <property type="molecule type" value="Genomic_DNA"/>
</dbReference>
<feature type="region of interest" description="Disordered" evidence="9">
    <location>
        <begin position="1"/>
        <end position="33"/>
    </location>
</feature>
<evidence type="ECO:0000256" key="9">
    <source>
        <dbReference type="SAM" id="MobiDB-lite"/>
    </source>
</evidence>
<keyword evidence="8 10" id="KW-0472">Membrane</keyword>
<accession>A0AAD9JXP1</accession>
<comment type="subcellular location">
    <subcellularLocation>
        <location evidence="1">Endoplasmic reticulum membrane</location>
    </subcellularLocation>
</comment>
<dbReference type="GO" id="GO:0008289">
    <property type="term" value="F:lipid binding"/>
    <property type="evidence" value="ECO:0007669"/>
    <property type="project" value="UniProtKB-KW"/>
</dbReference>
<keyword evidence="2" id="KW-0813">Transport</keyword>
<feature type="domain" description="SMP-LTD" evidence="11">
    <location>
        <begin position="768"/>
        <end position="1044"/>
    </location>
</feature>
<keyword evidence="5 10" id="KW-1133">Transmembrane helix</keyword>
<keyword evidence="4" id="KW-0256">Endoplasmic reticulum</keyword>
<feature type="compositionally biased region" description="Acidic residues" evidence="9">
    <location>
        <begin position="890"/>
        <end position="911"/>
    </location>
</feature>
<evidence type="ECO:0000256" key="2">
    <source>
        <dbReference type="ARBA" id="ARBA00022448"/>
    </source>
</evidence>
<keyword evidence="13" id="KW-1185">Reference proteome</keyword>
<evidence type="ECO:0000256" key="8">
    <source>
        <dbReference type="ARBA" id="ARBA00023136"/>
    </source>
</evidence>